<feature type="coiled-coil region" evidence="1">
    <location>
        <begin position="19"/>
        <end position="75"/>
    </location>
</feature>
<organism evidence="3 4">
    <name type="scientific">Methyloceanibacter marginalis</name>
    <dbReference type="NCBI Taxonomy" id="1774971"/>
    <lineage>
        <taxon>Bacteria</taxon>
        <taxon>Pseudomonadati</taxon>
        <taxon>Pseudomonadota</taxon>
        <taxon>Alphaproteobacteria</taxon>
        <taxon>Hyphomicrobiales</taxon>
        <taxon>Hyphomicrobiaceae</taxon>
        <taxon>Methyloceanibacter</taxon>
    </lineage>
</organism>
<gene>
    <name evidence="3" type="ORF">AUC71_12270</name>
</gene>
<keyword evidence="1" id="KW-0175">Coiled coil</keyword>
<accession>A0A1E3WB10</accession>
<evidence type="ECO:0000313" key="3">
    <source>
        <dbReference type="EMBL" id="ODS02989.1"/>
    </source>
</evidence>
<protein>
    <recommendedName>
        <fullName evidence="2">DUF883 domain-containing protein</fullName>
    </recommendedName>
</protein>
<evidence type="ECO:0000259" key="2">
    <source>
        <dbReference type="Pfam" id="PF19029"/>
    </source>
</evidence>
<dbReference type="InterPro" id="IPR043605">
    <property type="entry name" value="DUF883_C"/>
</dbReference>
<dbReference type="Proteomes" id="UP000095042">
    <property type="component" value="Unassembled WGS sequence"/>
</dbReference>
<dbReference type="EMBL" id="LPWD01000187">
    <property type="protein sequence ID" value="ODS02989.1"/>
    <property type="molecule type" value="Genomic_DNA"/>
</dbReference>
<name>A0A1E3WB10_9HYPH</name>
<dbReference type="AlphaFoldDB" id="A0A1E3WB10"/>
<sequence length="97" mass="10312">MLVLPEETMATTDAEMPDHKALREDLQEIAARLANLRSDIDGLMGAAGATASHQAEALQDQASEALANFEDAVRREPLKSLAIAAGAGFVLGILLRR</sequence>
<reference evidence="3 4" key="1">
    <citation type="journal article" date="2016" name="Environ. Microbiol.">
        <title>New Methyloceanibacter diversity from North Sea sediments includes methanotroph containing solely the soluble methane monooxygenase.</title>
        <authorList>
            <person name="Vekeman B."/>
            <person name="Kerckhof F.M."/>
            <person name="Cremers G."/>
            <person name="de Vos P."/>
            <person name="Vandamme P."/>
            <person name="Boon N."/>
            <person name="Op den Camp H.J."/>
            <person name="Heylen K."/>
        </authorList>
    </citation>
    <scope>NUCLEOTIDE SEQUENCE [LARGE SCALE GENOMIC DNA]</scope>
    <source>
        <strain evidence="3 4">R-67177</strain>
    </source>
</reference>
<proteinExistence type="predicted"/>
<comment type="caution">
    <text evidence="3">The sequence shown here is derived from an EMBL/GenBank/DDBJ whole genome shotgun (WGS) entry which is preliminary data.</text>
</comment>
<feature type="domain" description="DUF883" evidence="2">
    <location>
        <begin position="70"/>
        <end position="95"/>
    </location>
</feature>
<evidence type="ECO:0000313" key="4">
    <source>
        <dbReference type="Proteomes" id="UP000095042"/>
    </source>
</evidence>
<dbReference type="Pfam" id="PF19029">
    <property type="entry name" value="DUF883_C"/>
    <property type="match status" value="1"/>
</dbReference>
<keyword evidence="4" id="KW-1185">Reference proteome</keyword>
<evidence type="ECO:0000256" key="1">
    <source>
        <dbReference type="SAM" id="Coils"/>
    </source>
</evidence>